<feature type="transmembrane region" description="Helical" evidence="7">
    <location>
        <begin position="68"/>
        <end position="88"/>
    </location>
</feature>
<evidence type="ECO:0000256" key="4">
    <source>
        <dbReference type="ARBA" id="ARBA00022692"/>
    </source>
</evidence>
<dbReference type="GO" id="GO:0005886">
    <property type="term" value="C:plasma membrane"/>
    <property type="evidence" value="ECO:0007669"/>
    <property type="project" value="UniProtKB-SubCell"/>
</dbReference>
<keyword evidence="6 7" id="KW-0472">Membrane</keyword>
<comment type="caution">
    <text evidence="8">The sequence shown here is derived from an EMBL/GenBank/DDBJ whole genome shotgun (WGS) entry which is preliminary data.</text>
</comment>
<keyword evidence="9" id="KW-1185">Reference proteome</keyword>
<organism evidence="8 9">
    <name type="scientific">Fibrisoma montanum</name>
    <dbReference type="NCBI Taxonomy" id="2305895"/>
    <lineage>
        <taxon>Bacteria</taxon>
        <taxon>Pseudomonadati</taxon>
        <taxon>Bacteroidota</taxon>
        <taxon>Cytophagia</taxon>
        <taxon>Cytophagales</taxon>
        <taxon>Spirosomataceae</taxon>
        <taxon>Fibrisoma</taxon>
    </lineage>
</organism>
<evidence type="ECO:0000256" key="2">
    <source>
        <dbReference type="ARBA" id="ARBA00006679"/>
    </source>
</evidence>
<dbReference type="AlphaFoldDB" id="A0A418MIT5"/>
<dbReference type="Pfam" id="PF07681">
    <property type="entry name" value="DoxX"/>
    <property type="match status" value="1"/>
</dbReference>
<dbReference type="Proteomes" id="UP000283523">
    <property type="component" value="Unassembled WGS sequence"/>
</dbReference>
<keyword evidence="4 7" id="KW-0812">Transmembrane</keyword>
<accession>A0A418MIT5</accession>
<dbReference type="EMBL" id="QXED01000001">
    <property type="protein sequence ID" value="RIV27324.1"/>
    <property type="molecule type" value="Genomic_DNA"/>
</dbReference>
<gene>
    <name evidence="8" type="ORF">DYU11_03150</name>
</gene>
<dbReference type="InterPro" id="IPR051907">
    <property type="entry name" value="DoxX-like_oxidoreductase"/>
</dbReference>
<evidence type="ECO:0000256" key="5">
    <source>
        <dbReference type="ARBA" id="ARBA00022989"/>
    </source>
</evidence>
<reference evidence="8 9" key="1">
    <citation type="submission" date="2018-08" db="EMBL/GenBank/DDBJ databases">
        <title>Fibrisoma montanum sp. nov., isolated from Danxia mountain soil.</title>
        <authorList>
            <person name="Huang Y."/>
        </authorList>
    </citation>
    <scope>NUCLEOTIDE SEQUENCE [LARGE SCALE GENOMIC DNA]</scope>
    <source>
        <strain evidence="8 9">HYT19</strain>
    </source>
</reference>
<sequence>MKTLTVPDETPVFPLRWVVATNDEAAPLVIRLMLALVLFPHGAQKLLGWFGGYGFDGTMQYFTETVNLPYLLSIGIILIEFVTPFLLIAGLFTRVVGVLVSLLFTGIILTAHVKVGFFMNWDGNQPGEGFEYHLLIVAMAVSLLLSGGGKLSLDNRLAK</sequence>
<dbReference type="InterPro" id="IPR032808">
    <property type="entry name" value="DoxX"/>
</dbReference>
<evidence type="ECO:0000256" key="3">
    <source>
        <dbReference type="ARBA" id="ARBA00022475"/>
    </source>
</evidence>
<dbReference type="PANTHER" id="PTHR33452">
    <property type="entry name" value="OXIDOREDUCTASE CATD-RELATED"/>
    <property type="match status" value="1"/>
</dbReference>
<keyword evidence="3" id="KW-1003">Cell membrane</keyword>
<comment type="subcellular location">
    <subcellularLocation>
        <location evidence="1">Cell membrane</location>
        <topology evidence="1">Multi-pass membrane protein</topology>
    </subcellularLocation>
</comment>
<keyword evidence="5 7" id="KW-1133">Transmembrane helix</keyword>
<dbReference type="OrthoDB" id="346004at2"/>
<evidence type="ECO:0000313" key="9">
    <source>
        <dbReference type="Proteomes" id="UP000283523"/>
    </source>
</evidence>
<evidence type="ECO:0000256" key="1">
    <source>
        <dbReference type="ARBA" id="ARBA00004651"/>
    </source>
</evidence>
<evidence type="ECO:0000256" key="7">
    <source>
        <dbReference type="SAM" id="Phobius"/>
    </source>
</evidence>
<protein>
    <submittedName>
        <fullName evidence="8">DoxX family protein</fullName>
    </submittedName>
</protein>
<evidence type="ECO:0000313" key="8">
    <source>
        <dbReference type="EMBL" id="RIV27324.1"/>
    </source>
</evidence>
<feature type="transmembrane region" description="Helical" evidence="7">
    <location>
        <begin position="133"/>
        <end position="153"/>
    </location>
</feature>
<feature type="transmembrane region" description="Helical" evidence="7">
    <location>
        <begin position="95"/>
        <end position="113"/>
    </location>
</feature>
<dbReference type="PANTHER" id="PTHR33452:SF1">
    <property type="entry name" value="INNER MEMBRANE PROTEIN YPHA-RELATED"/>
    <property type="match status" value="1"/>
</dbReference>
<proteinExistence type="inferred from homology"/>
<evidence type="ECO:0000256" key="6">
    <source>
        <dbReference type="ARBA" id="ARBA00023136"/>
    </source>
</evidence>
<comment type="similarity">
    <text evidence="2">Belongs to the DoxX family.</text>
</comment>
<name>A0A418MIT5_9BACT</name>
<dbReference type="RefSeq" id="WP_119666175.1">
    <property type="nucleotide sequence ID" value="NZ_QXED01000001.1"/>
</dbReference>